<keyword evidence="3" id="KW-1185">Reference proteome</keyword>
<organism evidence="2 3">
    <name type="scientific">Streptomyces coacervatus</name>
    <dbReference type="NCBI Taxonomy" id="647381"/>
    <lineage>
        <taxon>Bacteria</taxon>
        <taxon>Bacillati</taxon>
        <taxon>Actinomycetota</taxon>
        <taxon>Actinomycetes</taxon>
        <taxon>Kitasatosporales</taxon>
        <taxon>Streptomycetaceae</taxon>
        <taxon>Streptomyces</taxon>
    </lineage>
</organism>
<comment type="caution">
    <text evidence="2">The sequence shown here is derived from an EMBL/GenBank/DDBJ whole genome shotgun (WGS) entry which is preliminary data.</text>
</comment>
<feature type="compositionally biased region" description="Basic and acidic residues" evidence="1">
    <location>
        <begin position="44"/>
        <end position="55"/>
    </location>
</feature>
<reference evidence="3" key="1">
    <citation type="journal article" date="2019" name="Int. J. Syst. Evol. Microbiol.">
        <title>The Global Catalogue of Microorganisms (GCM) 10K type strain sequencing project: providing services to taxonomists for standard genome sequencing and annotation.</title>
        <authorList>
            <consortium name="The Broad Institute Genomics Platform"/>
            <consortium name="The Broad Institute Genome Sequencing Center for Infectious Disease"/>
            <person name="Wu L."/>
            <person name="Ma J."/>
        </authorList>
    </citation>
    <scope>NUCLEOTIDE SEQUENCE [LARGE SCALE GENOMIC DNA]</scope>
    <source>
        <strain evidence="3">JCM 17138</strain>
    </source>
</reference>
<evidence type="ECO:0000313" key="3">
    <source>
        <dbReference type="Proteomes" id="UP001501009"/>
    </source>
</evidence>
<proteinExistence type="predicted"/>
<sequence>MRTHAPRALAYADVSCRLLDAALLDLYVDWLSAPSQPAAPSDKAPQREAGPLKREARLQSVGGAQLLQTSFPDSGACQV</sequence>
<accession>A0ABP7H9Y2</accession>
<evidence type="ECO:0000256" key="1">
    <source>
        <dbReference type="SAM" id="MobiDB-lite"/>
    </source>
</evidence>
<protein>
    <submittedName>
        <fullName evidence="2">Uncharacterized protein</fullName>
    </submittedName>
</protein>
<evidence type="ECO:0000313" key="2">
    <source>
        <dbReference type="EMBL" id="GAA3788253.1"/>
    </source>
</evidence>
<feature type="region of interest" description="Disordered" evidence="1">
    <location>
        <begin position="34"/>
        <end position="55"/>
    </location>
</feature>
<name>A0ABP7H9Y2_9ACTN</name>
<gene>
    <name evidence="2" type="ORF">GCM10022403_023410</name>
</gene>
<dbReference type="EMBL" id="BAABDE010000013">
    <property type="protein sequence ID" value="GAA3788253.1"/>
    <property type="molecule type" value="Genomic_DNA"/>
</dbReference>
<dbReference type="Proteomes" id="UP001501009">
    <property type="component" value="Unassembled WGS sequence"/>
</dbReference>